<accession>A0A1B1AD36</accession>
<dbReference type="Proteomes" id="UP000092498">
    <property type="component" value="Chromosome"/>
</dbReference>
<evidence type="ECO:0000313" key="4">
    <source>
        <dbReference type="Proteomes" id="UP000092498"/>
    </source>
</evidence>
<dbReference type="SUPFAM" id="SSF52200">
    <property type="entry name" value="Toll/Interleukin receptor TIR domain"/>
    <property type="match status" value="1"/>
</dbReference>
<feature type="compositionally biased region" description="Low complexity" evidence="1">
    <location>
        <begin position="220"/>
        <end position="236"/>
    </location>
</feature>
<reference evidence="3 4" key="1">
    <citation type="submission" date="2015-11" db="EMBL/GenBank/DDBJ databases">
        <title>Whole-Genome Sequence of Candidatus Oderbacter manganicum from the National Park Lower Oder Valley, Germany.</title>
        <authorList>
            <person name="Braun B."/>
            <person name="Liere K."/>
            <person name="Szewzyk U."/>
        </authorList>
    </citation>
    <scope>NUCLEOTIDE SEQUENCE [LARGE SCALE GENOMIC DNA]</scope>
    <source>
        <strain evidence="3 4">OTSz_A_272</strain>
    </source>
</reference>
<feature type="domain" description="TIR" evidence="2">
    <location>
        <begin position="2"/>
        <end position="156"/>
    </location>
</feature>
<dbReference type="Pfam" id="PF13676">
    <property type="entry name" value="TIR_2"/>
    <property type="match status" value="1"/>
</dbReference>
<dbReference type="OrthoDB" id="8020935at2"/>
<feature type="compositionally biased region" description="Low complexity" evidence="1">
    <location>
        <begin position="252"/>
        <end position="274"/>
    </location>
</feature>
<name>A0A1B1AD36_9PROT</name>
<feature type="region of interest" description="Disordered" evidence="1">
    <location>
        <begin position="217"/>
        <end position="320"/>
    </location>
</feature>
<dbReference type="EMBL" id="CP013244">
    <property type="protein sequence ID" value="ANP44468.1"/>
    <property type="molecule type" value="Genomic_DNA"/>
</dbReference>
<evidence type="ECO:0000256" key="1">
    <source>
        <dbReference type="SAM" id="MobiDB-lite"/>
    </source>
</evidence>
<dbReference type="PROSITE" id="PS50104">
    <property type="entry name" value="TIR"/>
    <property type="match status" value="1"/>
</dbReference>
<dbReference type="KEGG" id="cbot:ATE48_00290"/>
<sequence>MAGEAIFIGYRRDDTADVAGRIYDAMALRFGKGRVFKDVDNIEPGVDFGDYIKSVLPKCRVALMLIGPNWVNAQDEDGRRRLDDEHDWVRIEIETALSTPSVLMVPVLVNGARMPRASEVPENLHPLLRRNAAIIRRDPDFHDDVERLAATLRASVNTGILDLSKIGGQSSSAGSAPRARSTSRALVMISAALALVAAGYGAWRFFPGAFAPQPAEQVVDGASDADASPGASDPASTRAPAESTQGAARTEPPAQQPASAPPTQSAAATPPVQARVEEAARATLPSGSAEELATQHTPTVSERDTQLPDDGAVAQRAPLPDPQSIVGRWRAIGGGTNCGLYEELNIRTASDTQAEARVNMAQAFSRSITPTGNFTVSEVRDDRITYRRPGVGQTLTWIYANNSIVFVQGQTRNPYISCTYVR</sequence>
<evidence type="ECO:0000259" key="2">
    <source>
        <dbReference type="PROSITE" id="PS50104"/>
    </source>
</evidence>
<gene>
    <name evidence="3" type="ORF">ATE48_00290</name>
</gene>
<proteinExistence type="predicted"/>
<evidence type="ECO:0000313" key="3">
    <source>
        <dbReference type="EMBL" id="ANP44468.1"/>
    </source>
</evidence>
<keyword evidence="4" id="KW-1185">Reference proteome</keyword>
<dbReference type="AlphaFoldDB" id="A0A1B1AD36"/>
<dbReference type="InParanoid" id="A0A1B1AD36"/>
<dbReference type="RefSeq" id="WP_066766564.1">
    <property type="nucleotide sequence ID" value="NZ_CP013244.1"/>
</dbReference>
<dbReference type="Gene3D" id="3.40.50.10140">
    <property type="entry name" value="Toll/interleukin-1 receptor homology (TIR) domain"/>
    <property type="match status" value="1"/>
</dbReference>
<protein>
    <recommendedName>
        <fullName evidence="2">TIR domain-containing protein</fullName>
    </recommendedName>
</protein>
<dbReference type="InterPro" id="IPR035897">
    <property type="entry name" value="Toll_tir_struct_dom_sf"/>
</dbReference>
<dbReference type="GO" id="GO:0007165">
    <property type="term" value="P:signal transduction"/>
    <property type="evidence" value="ECO:0007669"/>
    <property type="project" value="InterPro"/>
</dbReference>
<organism evidence="3 4">
    <name type="scientific">Candidatus Viadribacter manganicus</name>
    <dbReference type="NCBI Taxonomy" id="1759059"/>
    <lineage>
        <taxon>Bacteria</taxon>
        <taxon>Pseudomonadati</taxon>
        <taxon>Pseudomonadota</taxon>
        <taxon>Alphaproteobacteria</taxon>
        <taxon>Hyphomonadales</taxon>
        <taxon>Hyphomonadaceae</taxon>
        <taxon>Candidatus Viadribacter</taxon>
    </lineage>
</organism>
<dbReference type="STRING" id="1759059.ATE48_00290"/>
<dbReference type="InterPro" id="IPR000157">
    <property type="entry name" value="TIR_dom"/>
</dbReference>